<dbReference type="AlphaFoldDB" id="A0A8S2YGU0"/>
<feature type="region of interest" description="Disordered" evidence="1">
    <location>
        <begin position="1"/>
        <end position="31"/>
    </location>
</feature>
<feature type="non-terminal residue" evidence="2">
    <location>
        <position position="31"/>
    </location>
</feature>
<proteinExistence type="predicted"/>
<feature type="compositionally biased region" description="Polar residues" evidence="1">
    <location>
        <begin position="1"/>
        <end position="12"/>
    </location>
</feature>
<evidence type="ECO:0000313" key="3">
    <source>
        <dbReference type="Proteomes" id="UP000681720"/>
    </source>
</evidence>
<feature type="compositionally biased region" description="Basic and acidic residues" evidence="1">
    <location>
        <begin position="17"/>
        <end position="31"/>
    </location>
</feature>
<comment type="caution">
    <text evidence="2">The sequence shown here is derived from an EMBL/GenBank/DDBJ whole genome shotgun (WGS) entry which is preliminary data.</text>
</comment>
<reference evidence="2" key="1">
    <citation type="submission" date="2021-02" db="EMBL/GenBank/DDBJ databases">
        <authorList>
            <person name="Nowell W R."/>
        </authorList>
    </citation>
    <scope>NUCLEOTIDE SEQUENCE</scope>
</reference>
<protein>
    <submittedName>
        <fullName evidence="2">Uncharacterized protein</fullName>
    </submittedName>
</protein>
<dbReference type="Proteomes" id="UP000681720">
    <property type="component" value="Unassembled WGS sequence"/>
</dbReference>
<evidence type="ECO:0000313" key="2">
    <source>
        <dbReference type="EMBL" id="CAF4554276.1"/>
    </source>
</evidence>
<name>A0A8S2YGU0_9BILA</name>
<dbReference type="EMBL" id="CAJOBJ010093645">
    <property type="protein sequence ID" value="CAF4554276.1"/>
    <property type="molecule type" value="Genomic_DNA"/>
</dbReference>
<accession>A0A8S2YGU0</accession>
<gene>
    <name evidence="2" type="ORF">GIL414_LOCUS36974</name>
</gene>
<organism evidence="2 3">
    <name type="scientific">Rotaria magnacalcarata</name>
    <dbReference type="NCBI Taxonomy" id="392030"/>
    <lineage>
        <taxon>Eukaryota</taxon>
        <taxon>Metazoa</taxon>
        <taxon>Spiralia</taxon>
        <taxon>Gnathifera</taxon>
        <taxon>Rotifera</taxon>
        <taxon>Eurotatoria</taxon>
        <taxon>Bdelloidea</taxon>
        <taxon>Philodinida</taxon>
        <taxon>Philodinidae</taxon>
        <taxon>Rotaria</taxon>
    </lineage>
</organism>
<evidence type="ECO:0000256" key="1">
    <source>
        <dbReference type="SAM" id="MobiDB-lite"/>
    </source>
</evidence>
<sequence length="31" mass="3578">MPYQTSIESRSLGNADRIIEGKRKNETVQQQ</sequence>